<comment type="similarity">
    <text evidence="7">Belongs to the binding-protein-dependent transport system permease family.</text>
</comment>
<evidence type="ECO:0000259" key="9">
    <source>
        <dbReference type="PROSITE" id="PS50928"/>
    </source>
</evidence>
<organism evidence="10 11">
    <name type="scientific">Streptomyces actuosus</name>
    <dbReference type="NCBI Taxonomy" id="1885"/>
    <lineage>
        <taxon>Bacteria</taxon>
        <taxon>Bacillati</taxon>
        <taxon>Actinomycetota</taxon>
        <taxon>Actinomycetes</taxon>
        <taxon>Kitasatosporales</taxon>
        <taxon>Streptomycetaceae</taxon>
        <taxon>Streptomyces</taxon>
    </lineage>
</organism>
<evidence type="ECO:0000256" key="4">
    <source>
        <dbReference type="ARBA" id="ARBA00022692"/>
    </source>
</evidence>
<feature type="signal peptide" evidence="8">
    <location>
        <begin position="1"/>
        <end position="26"/>
    </location>
</feature>
<evidence type="ECO:0000256" key="8">
    <source>
        <dbReference type="SAM" id="SignalP"/>
    </source>
</evidence>
<dbReference type="Proteomes" id="UP000247634">
    <property type="component" value="Chromosome"/>
</dbReference>
<dbReference type="CDD" id="cd06261">
    <property type="entry name" value="TM_PBP2"/>
    <property type="match status" value="1"/>
</dbReference>
<feature type="transmembrane region" description="Helical" evidence="7">
    <location>
        <begin position="187"/>
        <end position="212"/>
    </location>
</feature>
<sequence length="278" mass="28097">MSWRPPLSAYAAAALLLLAVAGPLLTPDDPDAGNLRERLLAPGSAGHPLGTDTQGRDVLSRLLVAAGPSLLGGLLPVAVATLAGGLLGIAAGLGGRTTENVLLRALDVLYAFPGVLLAITVATVLRPGLLATVVSLSVVLTPAVTRVAFTEVRRIRTAAFLEAARVSGAGAASVAVRQVAPVVAPVLLVYASSLVGLAVVYAAGLSFLGLGVPPPAAEWGAMLDELRPSLLTRPEVAVLPAVTILVVSVVFNCLGEALRRRAGGGHEVGRPPAVEAAR</sequence>
<dbReference type="SUPFAM" id="SSF161098">
    <property type="entry name" value="MetI-like"/>
    <property type="match status" value="1"/>
</dbReference>
<feature type="transmembrane region" description="Helical" evidence="7">
    <location>
        <begin position="128"/>
        <end position="149"/>
    </location>
</feature>
<comment type="subcellular location">
    <subcellularLocation>
        <location evidence="1 7">Cell membrane</location>
        <topology evidence="1 7">Multi-pass membrane protein</topology>
    </subcellularLocation>
</comment>
<dbReference type="GO" id="GO:0005886">
    <property type="term" value="C:plasma membrane"/>
    <property type="evidence" value="ECO:0007669"/>
    <property type="project" value="UniProtKB-SubCell"/>
</dbReference>
<feature type="chain" id="PRO_5039332540" evidence="8">
    <location>
        <begin position="27"/>
        <end position="278"/>
    </location>
</feature>
<dbReference type="EMBL" id="CP029788">
    <property type="protein sequence ID" value="AWT46650.1"/>
    <property type="molecule type" value="Genomic_DNA"/>
</dbReference>
<feature type="transmembrane region" description="Helical" evidence="7">
    <location>
        <begin position="236"/>
        <end position="254"/>
    </location>
</feature>
<gene>
    <name evidence="10" type="ORF">DMT42_33070</name>
</gene>
<evidence type="ECO:0000256" key="7">
    <source>
        <dbReference type="RuleBase" id="RU363032"/>
    </source>
</evidence>
<dbReference type="OrthoDB" id="9812701at2"/>
<dbReference type="Pfam" id="PF00528">
    <property type="entry name" value="BPD_transp_1"/>
    <property type="match status" value="1"/>
</dbReference>
<evidence type="ECO:0000313" key="10">
    <source>
        <dbReference type="EMBL" id="AWT46650.1"/>
    </source>
</evidence>
<dbReference type="InterPro" id="IPR050366">
    <property type="entry name" value="BP-dependent_transpt_permease"/>
</dbReference>
<keyword evidence="8" id="KW-0732">Signal</keyword>
<name>A0A2U9PA54_STRAS</name>
<evidence type="ECO:0000256" key="6">
    <source>
        <dbReference type="ARBA" id="ARBA00023136"/>
    </source>
</evidence>
<feature type="transmembrane region" description="Helical" evidence="7">
    <location>
        <begin position="70"/>
        <end position="94"/>
    </location>
</feature>
<keyword evidence="2 7" id="KW-0813">Transport</keyword>
<protein>
    <submittedName>
        <fullName evidence="10">ABC transporter permease</fullName>
    </submittedName>
</protein>
<keyword evidence="4 7" id="KW-0812">Transmembrane</keyword>
<keyword evidence="6 7" id="KW-0472">Membrane</keyword>
<dbReference type="PANTHER" id="PTHR43386:SF25">
    <property type="entry name" value="PEPTIDE ABC TRANSPORTER PERMEASE PROTEIN"/>
    <property type="match status" value="1"/>
</dbReference>
<evidence type="ECO:0000256" key="5">
    <source>
        <dbReference type="ARBA" id="ARBA00022989"/>
    </source>
</evidence>
<keyword evidence="3" id="KW-1003">Cell membrane</keyword>
<evidence type="ECO:0000256" key="2">
    <source>
        <dbReference type="ARBA" id="ARBA00022448"/>
    </source>
</evidence>
<dbReference type="PROSITE" id="PS50928">
    <property type="entry name" value="ABC_TM1"/>
    <property type="match status" value="1"/>
</dbReference>
<dbReference type="RefSeq" id="WP_110633714.1">
    <property type="nucleotide sequence ID" value="NZ_CP029788.1"/>
</dbReference>
<feature type="transmembrane region" description="Helical" evidence="7">
    <location>
        <begin position="101"/>
        <end position="122"/>
    </location>
</feature>
<dbReference type="Gene3D" id="1.10.3720.10">
    <property type="entry name" value="MetI-like"/>
    <property type="match status" value="1"/>
</dbReference>
<reference evidence="10 11" key="1">
    <citation type="submission" date="2018-06" db="EMBL/GenBank/DDBJ databases">
        <title>The complete genome sequence of a nosiheptide producer Streptomyces actuosus ATCC 25421: deducing the ability of producing a new class III lantibiotics.</title>
        <authorList>
            <person name="Liu W."/>
            <person name="Sun F."/>
            <person name="Hu Y."/>
        </authorList>
    </citation>
    <scope>NUCLEOTIDE SEQUENCE [LARGE SCALE GENOMIC DNA]</scope>
    <source>
        <strain evidence="10 11">ATCC 25421</strain>
    </source>
</reference>
<keyword evidence="5 7" id="KW-1133">Transmembrane helix</keyword>
<proteinExistence type="inferred from homology"/>
<evidence type="ECO:0000256" key="3">
    <source>
        <dbReference type="ARBA" id="ARBA00022475"/>
    </source>
</evidence>
<dbReference type="AlphaFoldDB" id="A0A2U9PA54"/>
<feature type="domain" description="ABC transmembrane type-1" evidence="9">
    <location>
        <begin position="70"/>
        <end position="255"/>
    </location>
</feature>
<dbReference type="GO" id="GO:0055085">
    <property type="term" value="P:transmembrane transport"/>
    <property type="evidence" value="ECO:0007669"/>
    <property type="project" value="InterPro"/>
</dbReference>
<dbReference type="PANTHER" id="PTHR43386">
    <property type="entry name" value="OLIGOPEPTIDE TRANSPORT SYSTEM PERMEASE PROTEIN APPC"/>
    <property type="match status" value="1"/>
</dbReference>
<dbReference type="InterPro" id="IPR035906">
    <property type="entry name" value="MetI-like_sf"/>
</dbReference>
<dbReference type="InterPro" id="IPR000515">
    <property type="entry name" value="MetI-like"/>
</dbReference>
<evidence type="ECO:0000313" key="11">
    <source>
        <dbReference type="Proteomes" id="UP000247634"/>
    </source>
</evidence>
<accession>A0A2U9PA54</accession>
<keyword evidence="11" id="KW-1185">Reference proteome</keyword>
<evidence type="ECO:0000256" key="1">
    <source>
        <dbReference type="ARBA" id="ARBA00004651"/>
    </source>
</evidence>
<dbReference type="KEGG" id="sact:DMT42_33070"/>